<keyword evidence="1" id="KW-1133">Transmembrane helix</keyword>
<evidence type="ECO:0000256" key="1">
    <source>
        <dbReference type="SAM" id="Phobius"/>
    </source>
</evidence>
<dbReference type="Pfam" id="PF06662">
    <property type="entry name" value="C5-epim_C"/>
    <property type="match status" value="1"/>
</dbReference>
<evidence type="ECO:0000259" key="2">
    <source>
        <dbReference type="Pfam" id="PF06662"/>
    </source>
</evidence>
<dbReference type="InterPro" id="IPR010598">
    <property type="entry name" value="C5-epim_C"/>
</dbReference>
<reference evidence="3 4" key="1">
    <citation type="journal article" date="2017" name="ISME J.">
        <title>Potential for microbial H2 and metal transformations associated with novel bacteria and archaea in deep terrestrial subsurface sediments.</title>
        <authorList>
            <person name="Hernsdorf A.W."/>
            <person name="Amano Y."/>
            <person name="Miyakawa K."/>
            <person name="Ise K."/>
            <person name="Suzuki Y."/>
            <person name="Anantharaman K."/>
            <person name="Probst A."/>
            <person name="Burstein D."/>
            <person name="Thomas B.C."/>
            <person name="Banfield J.F."/>
        </authorList>
    </citation>
    <scope>NUCLEOTIDE SEQUENCE [LARGE SCALE GENOMIC DNA]</scope>
    <source>
        <strain evidence="3">HGW-Wallbacteria-1</strain>
    </source>
</reference>
<feature type="transmembrane region" description="Helical" evidence="1">
    <location>
        <begin position="202"/>
        <end position="222"/>
    </location>
</feature>
<accession>A0A2N1PP60</accession>
<dbReference type="Proteomes" id="UP000233256">
    <property type="component" value="Unassembled WGS sequence"/>
</dbReference>
<feature type="domain" description="D-glucuronyl C5-epimerase C-terminal" evidence="2">
    <location>
        <begin position="137"/>
        <end position="281"/>
    </location>
</feature>
<organism evidence="3 4">
    <name type="scientific">Candidatus Wallbacteria bacterium HGW-Wallbacteria-1</name>
    <dbReference type="NCBI Taxonomy" id="2013854"/>
    <lineage>
        <taxon>Bacteria</taxon>
        <taxon>Candidatus Walliibacteriota</taxon>
    </lineage>
</organism>
<proteinExistence type="predicted"/>
<evidence type="ECO:0000313" key="3">
    <source>
        <dbReference type="EMBL" id="PKK90110.1"/>
    </source>
</evidence>
<keyword evidence="1" id="KW-0472">Membrane</keyword>
<name>A0A2N1PP60_9BACT</name>
<evidence type="ECO:0000313" key="4">
    <source>
        <dbReference type="Proteomes" id="UP000233256"/>
    </source>
</evidence>
<dbReference type="AlphaFoldDB" id="A0A2N1PP60"/>
<sequence>MSFLKKMRDLPYLTIDFVKYLTGNDYFRQKQPIGMFFSDGLSYYNDLRGKANWFGIMKDGVPQLFFPCTKEFKFFPIMVLQFGLGCFDCFVETSDEKYRFAISNVENWIFSNINDFGYFDNLFPVIDRSHEYYSANSCMAQGQAISFLVRILRGNLTSRPEEVKSLVHIIKNNMIKSVTENGTMINIESGPAFLECCTKNTYLVFNGWVFAIFGLFDFYFLFKDDSIERLIDKSVKSLIFEYSKVLDSSGWSKYDNSGRMASPFYHELHLHLLMALLKLYKGDGINEVLESNLKAFTIKNRIKQILIKIYDKLFDNVDYMTNG</sequence>
<gene>
    <name evidence="3" type="ORF">CVV64_11375</name>
</gene>
<comment type="caution">
    <text evidence="3">The sequence shown here is derived from an EMBL/GenBank/DDBJ whole genome shotgun (WGS) entry which is preliminary data.</text>
</comment>
<keyword evidence="1" id="KW-0812">Transmembrane</keyword>
<protein>
    <recommendedName>
        <fullName evidence="2">D-glucuronyl C5-epimerase C-terminal domain-containing protein</fullName>
    </recommendedName>
</protein>
<dbReference type="EMBL" id="PGXC01000008">
    <property type="protein sequence ID" value="PKK90110.1"/>
    <property type="molecule type" value="Genomic_DNA"/>
</dbReference>